<feature type="binding site" evidence="4">
    <location>
        <position position="7"/>
    </location>
    <ligand>
        <name>a divalent metal cation</name>
        <dbReference type="ChEBI" id="CHEBI:60240"/>
        <label>1</label>
    </ligand>
</feature>
<accession>W4PYR8</accession>
<dbReference type="PANTHER" id="PTHR46317:SF1">
    <property type="entry name" value="HYDROLASE, TATD FAMILY"/>
    <property type="match status" value="1"/>
</dbReference>
<feature type="binding site" evidence="4">
    <location>
        <position position="5"/>
    </location>
    <ligand>
        <name>a divalent metal cation</name>
        <dbReference type="ChEBI" id="CHEBI:60240"/>
        <label>1</label>
    </ligand>
</feature>
<name>W4PYR8_9BACI</name>
<comment type="similarity">
    <text evidence="1">Belongs to the metallo-dependent hydrolases superfamily. TatD-type hydrolase family.</text>
</comment>
<feature type="binding site" evidence="4">
    <location>
        <position position="203"/>
    </location>
    <ligand>
        <name>a divalent metal cation</name>
        <dbReference type="ChEBI" id="CHEBI:60240"/>
        <label>1</label>
    </ligand>
</feature>
<dbReference type="PIRSF" id="PIRSF005902">
    <property type="entry name" value="DNase_TatD"/>
    <property type="match status" value="1"/>
</dbReference>
<feature type="binding site" evidence="4">
    <location>
        <position position="92"/>
    </location>
    <ligand>
        <name>a divalent metal cation</name>
        <dbReference type="ChEBI" id="CHEBI:60240"/>
        <label>1</label>
    </ligand>
</feature>
<feature type="binding site" evidence="4">
    <location>
        <position position="155"/>
    </location>
    <ligand>
        <name>a divalent metal cation</name>
        <dbReference type="ChEBI" id="CHEBI:60240"/>
        <label>2</label>
    </ligand>
</feature>
<dbReference type="EMBL" id="BAUT01000005">
    <property type="protein sequence ID" value="GAE24877.1"/>
    <property type="molecule type" value="Genomic_DNA"/>
</dbReference>
<dbReference type="CDD" id="cd01310">
    <property type="entry name" value="TatD_DNAse"/>
    <property type="match status" value="1"/>
</dbReference>
<dbReference type="GO" id="GO:0046872">
    <property type="term" value="F:metal ion binding"/>
    <property type="evidence" value="ECO:0007669"/>
    <property type="project" value="UniProtKB-KW"/>
</dbReference>
<reference evidence="5" key="1">
    <citation type="journal article" date="2014" name="Genome Announc.">
        <title>Draft Genome Sequences of Three Alkaliphilic Bacillus Strains, Bacillus wakoensis JCM 9140T, Bacillus akibai JCM 9157T, and Bacillus hemicellulosilyticus JCM 9152T.</title>
        <authorList>
            <person name="Yuki M."/>
            <person name="Oshima K."/>
            <person name="Suda W."/>
            <person name="Oshida Y."/>
            <person name="Kitamura K."/>
            <person name="Iida T."/>
            <person name="Hattori M."/>
            <person name="Ohkuma M."/>
        </authorList>
    </citation>
    <scope>NUCLEOTIDE SEQUENCE [LARGE SCALE GENOMIC DNA]</scope>
    <source>
        <strain evidence="5">JCM 9140</strain>
    </source>
</reference>
<dbReference type="STRING" id="1236970.JCM9140_839"/>
<keyword evidence="3" id="KW-0378">Hydrolase</keyword>
<evidence type="ECO:0000256" key="1">
    <source>
        <dbReference type="ARBA" id="ARBA00009275"/>
    </source>
</evidence>
<dbReference type="SUPFAM" id="SSF51556">
    <property type="entry name" value="Metallo-dependent hydrolases"/>
    <property type="match status" value="1"/>
</dbReference>
<sequence>MIDSHIHLHQYDPSTLSKDIEQWQEVGVTRVMAVANDLSSSYRTLELQQKFPNFVHALVGFHPELPQPPERDIEEWQRLISKEIKRITAIGEIGLPHYHLNEMETSFEQHLELFEFFLHTAKLHKLPVALHAVHDKAEVALSLVKKYSITNAHFHWLKAPEQVVDQIIQSGYFISVTPEICYRKRDQLLAASVPLSQLLIETDGPWPFESQFKAKETTPLFLINIIEQLSKIKSTSIDRVKSSTSSNTKRCYNIPT</sequence>
<evidence type="ECO:0000256" key="2">
    <source>
        <dbReference type="ARBA" id="ARBA00022723"/>
    </source>
</evidence>
<evidence type="ECO:0000313" key="6">
    <source>
        <dbReference type="Proteomes" id="UP000018890"/>
    </source>
</evidence>
<dbReference type="InterPro" id="IPR001130">
    <property type="entry name" value="TatD-like"/>
</dbReference>
<protein>
    <submittedName>
        <fullName evidence="5">Deoxyribonuclease</fullName>
    </submittedName>
</protein>
<dbReference type="PANTHER" id="PTHR46317">
    <property type="entry name" value="HYDROLASE OF PHP SUPERFAMILY-RELATED PROTEIN"/>
    <property type="match status" value="1"/>
</dbReference>
<proteinExistence type="inferred from homology"/>
<evidence type="ECO:0000256" key="3">
    <source>
        <dbReference type="ARBA" id="ARBA00022801"/>
    </source>
</evidence>
<feature type="binding site" evidence="4">
    <location>
        <position position="131"/>
    </location>
    <ligand>
        <name>a divalent metal cation</name>
        <dbReference type="ChEBI" id="CHEBI:60240"/>
        <label>2</label>
    </ligand>
</feature>
<evidence type="ECO:0000313" key="5">
    <source>
        <dbReference type="EMBL" id="GAE24877.1"/>
    </source>
</evidence>
<dbReference type="Proteomes" id="UP000018890">
    <property type="component" value="Unassembled WGS sequence"/>
</dbReference>
<dbReference type="GO" id="GO:0016788">
    <property type="term" value="F:hydrolase activity, acting on ester bonds"/>
    <property type="evidence" value="ECO:0007669"/>
    <property type="project" value="InterPro"/>
</dbReference>
<dbReference type="Pfam" id="PF01026">
    <property type="entry name" value="TatD_DNase"/>
    <property type="match status" value="1"/>
</dbReference>
<dbReference type="PROSITE" id="PS01091">
    <property type="entry name" value="TATD_3"/>
    <property type="match status" value="1"/>
</dbReference>
<keyword evidence="2 4" id="KW-0479">Metal-binding</keyword>
<organism evidence="5 6">
    <name type="scientific">Halalkalibacter wakoensis JCM 9140</name>
    <dbReference type="NCBI Taxonomy" id="1236970"/>
    <lineage>
        <taxon>Bacteria</taxon>
        <taxon>Bacillati</taxon>
        <taxon>Bacillota</taxon>
        <taxon>Bacilli</taxon>
        <taxon>Bacillales</taxon>
        <taxon>Bacillaceae</taxon>
        <taxon>Halalkalibacter</taxon>
    </lineage>
</organism>
<gene>
    <name evidence="5" type="ORF">JCM9140_839</name>
</gene>
<comment type="caution">
    <text evidence="5">The sequence shown here is derived from an EMBL/GenBank/DDBJ whole genome shotgun (WGS) entry which is preliminary data.</text>
</comment>
<evidence type="ECO:0000256" key="4">
    <source>
        <dbReference type="PIRSR" id="PIRSR005902-1"/>
    </source>
</evidence>
<dbReference type="RefSeq" id="WP_034742519.1">
    <property type="nucleotide sequence ID" value="NZ_BAUT01000005.1"/>
</dbReference>
<dbReference type="OrthoDB" id="9775608at2"/>
<dbReference type="AlphaFoldDB" id="W4PYR8"/>
<dbReference type="InterPro" id="IPR032466">
    <property type="entry name" value="Metal_Hydrolase"/>
</dbReference>
<keyword evidence="6" id="KW-1185">Reference proteome</keyword>
<dbReference type="InterPro" id="IPR018228">
    <property type="entry name" value="DNase_TatD-rel_CS"/>
</dbReference>
<dbReference type="Gene3D" id="3.20.20.140">
    <property type="entry name" value="Metal-dependent hydrolases"/>
    <property type="match status" value="1"/>
</dbReference>